<dbReference type="InterPro" id="IPR039708">
    <property type="entry name" value="MT1774/Rv1733c-like"/>
</dbReference>
<evidence type="ECO:0000313" key="2">
    <source>
        <dbReference type="EMBL" id="MBU7600180.1"/>
    </source>
</evidence>
<feature type="transmembrane region" description="Helical" evidence="1">
    <location>
        <begin position="39"/>
        <end position="59"/>
    </location>
</feature>
<protein>
    <submittedName>
        <fullName evidence="2">Uncharacterized protein</fullName>
    </submittedName>
</protein>
<dbReference type="PANTHER" id="PTHR42305">
    <property type="entry name" value="MEMBRANE PROTEIN RV1733C-RELATED"/>
    <property type="match status" value="1"/>
</dbReference>
<feature type="transmembrane region" description="Helical" evidence="1">
    <location>
        <begin position="159"/>
        <end position="177"/>
    </location>
</feature>
<accession>A0A949JK46</accession>
<keyword evidence="1" id="KW-0472">Membrane</keyword>
<dbReference type="EMBL" id="JAELVF020000002">
    <property type="protein sequence ID" value="MBU7600180.1"/>
    <property type="molecule type" value="Genomic_DNA"/>
</dbReference>
<name>A0A949JK46_9ACTN</name>
<gene>
    <name evidence="2" type="ORF">JGS22_021730</name>
</gene>
<comment type="caution">
    <text evidence="2">The sequence shown here is derived from an EMBL/GenBank/DDBJ whole genome shotgun (WGS) entry which is preliminary data.</text>
</comment>
<keyword evidence="3" id="KW-1185">Reference proteome</keyword>
<evidence type="ECO:0000256" key="1">
    <source>
        <dbReference type="SAM" id="Phobius"/>
    </source>
</evidence>
<evidence type="ECO:0000313" key="3">
    <source>
        <dbReference type="Proteomes" id="UP000694501"/>
    </source>
</evidence>
<reference evidence="2" key="1">
    <citation type="submission" date="2021-06" db="EMBL/GenBank/DDBJ databases">
        <title>Sequencing of actinobacteria type strains.</title>
        <authorList>
            <person name="Nguyen G.-S."/>
            <person name="Wentzel A."/>
        </authorList>
    </citation>
    <scope>NUCLEOTIDE SEQUENCE</scope>
    <source>
        <strain evidence="2">P38-E01</strain>
    </source>
</reference>
<proteinExistence type="predicted"/>
<keyword evidence="1" id="KW-0812">Transmembrane</keyword>
<organism evidence="2 3">
    <name type="scientific">Streptomyces tardus</name>
    <dbReference type="NCBI Taxonomy" id="2780544"/>
    <lineage>
        <taxon>Bacteria</taxon>
        <taxon>Bacillati</taxon>
        <taxon>Actinomycetota</taxon>
        <taxon>Actinomycetes</taxon>
        <taxon>Kitasatosporales</taxon>
        <taxon>Streptomycetaceae</taxon>
        <taxon>Streptomyces</taxon>
    </lineage>
</organism>
<dbReference type="Proteomes" id="UP000694501">
    <property type="component" value="Unassembled WGS sequence"/>
</dbReference>
<sequence>MWRSKRDKRKEEQVFRAIVGLWRWRRSALCRRTDRAEGWLALGALLLVLVACPLVAAAAGEIAHRKLTETVRSQQLAHQQVWATVEKVLPRRPAGEESEELSHQQQVMASWRAPSGAQRAAQVTVTREVVTGDRFRIWVDMAGALTTRPMSAATASSHAALAGVVMGIVAALAVELVRRQALRLLLRRRLEEWERQWAKVGPDWGRSWPAASS</sequence>
<keyword evidence="1" id="KW-1133">Transmembrane helix</keyword>
<dbReference type="AlphaFoldDB" id="A0A949JK46"/>
<dbReference type="PANTHER" id="PTHR42305:SF1">
    <property type="entry name" value="MEMBRANE PROTEIN RV1733C-RELATED"/>
    <property type="match status" value="1"/>
</dbReference>